<reference evidence="5" key="1">
    <citation type="submission" date="2016-11" db="EMBL/GenBank/DDBJ databases">
        <authorList>
            <person name="Varghese N."/>
            <person name="Submissions S."/>
        </authorList>
    </citation>
    <scope>NUCLEOTIDE SEQUENCE [LARGE SCALE GENOMIC DNA]</scope>
    <source>
        <strain evidence="5">DSM 19858</strain>
    </source>
</reference>
<protein>
    <submittedName>
        <fullName evidence="4">Arylsulfatase A</fullName>
    </submittedName>
</protein>
<organism evidence="4 5">
    <name type="scientific">Pseudozobellia thermophila</name>
    <dbReference type="NCBI Taxonomy" id="192903"/>
    <lineage>
        <taxon>Bacteria</taxon>
        <taxon>Pseudomonadati</taxon>
        <taxon>Bacteroidota</taxon>
        <taxon>Flavobacteriia</taxon>
        <taxon>Flavobacteriales</taxon>
        <taxon>Flavobacteriaceae</taxon>
        <taxon>Pseudozobellia</taxon>
    </lineage>
</organism>
<dbReference type="CDD" id="cd16031">
    <property type="entry name" value="G6S_like"/>
    <property type="match status" value="1"/>
</dbReference>
<dbReference type="AlphaFoldDB" id="A0A1M6FUL6"/>
<dbReference type="InterPro" id="IPR017850">
    <property type="entry name" value="Alkaline_phosphatase_core_sf"/>
</dbReference>
<evidence type="ECO:0000256" key="2">
    <source>
        <dbReference type="ARBA" id="ARBA00022801"/>
    </source>
</evidence>
<dbReference type="PANTHER" id="PTHR43108">
    <property type="entry name" value="N-ACETYLGLUCOSAMINE-6-SULFATASE FAMILY MEMBER"/>
    <property type="match status" value="1"/>
</dbReference>
<dbReference type="STRING" id="192903.SAMN04488513_102559"/>
<evidence type="ECO:0000259" key="3">
    <source>
        <dbReference type="Pfam" id="PF16347"/>
    </source>
</evidence>
<dbReference type="SUPFAM" id="SSF53649">
    <property type="entry name" value="Alkaline phosphatase-like"/>
    <property type="match status" value="1"/>
</dbReference>
<evidence type="ECO:0000313" key="4">
    <source>
        <dbReference type="EMBL" id="SHJ01372.1"/>
    </source>
</evidence>
<dbReference type="GO" id="GO:0016787">
    <property type="term" value="F:hydrolase activity"/>
    <property type="evidence" value="ECO:0007669"/>
    <property type="project" value="UniProtKB-KW"/>
</dbReference>
<proteinExistence type="inferred from homology"/>
<dbReference type="Proteomes" id="UP000184543">
    <property type="component" value="Unassembled WGS sequence"/>
</dbReference>
<keyword evidence="5" id="KW-1185">Reference proteome</keyword>
<name>A0A1M6FUL6_9FLAO</name>
<dbReference type="Pfam" id="PF16347">
    <property type="entry name" value="SGSH_C"/>
    <property type="match status" value="1"/>
</dbReference>
<dbReference type="PROSITE" id="PS00149">
    <property type="entry name" value="SULFATASE_2"/>
    <property type="match status" value="1"/>
</dbReference>
<accession>A0A1M6FUL6</accession>
<gene>
    <name evidence="4" type="ORF">SAMN04488513_102559</name>
</gene>
<evidence type="ECO:0000313" key="5">
    <source>
        <dbReference type="Proteomes" id="UP000184543"/>
    </source>
</evidence>
<dbReference type="OrthoDB" id="9789742at2"/>
<comment type="similarity">
    <text evidence="1">Belongs to the sulfatase family.</text>
</comment>
<evidence type="ECO:0000256" key="1">
    <source>
        <dbReference type="ARBA" id="ARBA00008779"/>
    </source>
</evidence>
<dbReference type="RefSeq" id="WP_072991496.1">
    <property type="nucleotide sequence ID" value="NZ_FQYU01000002.1"/>
</dbReference>
<dbReference type="PROSITE" id="PS00523">
    <property type="entry name" value="SULFATASE_1"/>
    <property type="match status" value="1"/>
</dbReference>
<sequence length="543" mass="62763">MRYKVILIWACVGSMVLSCKTEKASETPEKKRPNIIFIMSDDHASQAISAYGHPIGKVAPTPNIDRLATNGALFRHNFVTNAICGPSRAVILTGKHSHINGFRQNGDHFDGNQPTLPKLLKKAGYQTAIVGKWHLHGYPQGFDHWKIIVDQGNYYNPDFIENGDTTRIEGYATDIITHDALDWLQHKRNDTVPFFLMVHHKAPHRNWMPALRHVNKYDSVQFPLPESYFPTFKNQRAAEEQLQTIYDDMYEGHDLKMTKAYGSTELAHNPWTTDFERMTPEQRKQWDAAYLPKNNAFHKANMSGRQLAEWKGQRYLQDYMATIAAVDEGVGSILDYLEESGLDENTLVVYTSDQGFYLGEKGWFDKRFMYEESFSSPLLMQLPGTIAPGTKVDAMVQNLDFAQTFLDFAGLNDLGKDMQGQSFKGLLDGSMDEADFRDVVYYHYYDYPAFHMVKKHYGIRTKRFKLMHFYDDIDTWELYDLKRDPHELHNVYSDRGYSGIVANMHRKLDSVQKVYKITDKEFEKASPEDIDKAYKQFKRLRGK</sequence>
<dbReference type="Gene3D" id="3.40.720.10">
    <property type="entry name" value="Alkaline Phosphatase, subunit A"/>
    <property type="match status" value="1"/>
</dbReference>
<dbReference type="InterPro" id="IPR032506">
    <property type="entry name" value="SGSH_C"/>
</dbReference>
<dbReference type="InterPro" id="IPR024607">
    <property type="entry name" value="Sulfatase_CS"/>
</dbReference>
<dbReference type="PANTHER" id="PTHR43108:SF6">
    <property type="entry name" value="N-SULPHOGLUCOSAMINE SULPHOHYDROLASE"/>
    <property type="match status" value="1"/>
</dbReference>
<feature type="domain" description="N-sulphoglucosamine sulphohydrolase C-terminal" evidence="3">
    <location>
        <begin position="359"/>
        <end position="513"/>
    </location>
</feature>
<keyword evidence="2" id="KW-0378">Hydrolase</keyword>
<dbReference type="PROSITE" id="PS51257">
    <property type="entry name" value="PROKAR_LIPOPROTEIN"/>
    <property type="match status" value="1"/>
</dbReference>
<dbReference type="EMBL" id="FQYU01000002">
    <property type="protein sequence ID" value="SHJ01372.1"/>
    <property type="molecule type" value="Genomic_DNA"/>
</dbReference>